<evidence type="ECO:0000256" key="10">
    <source>
        <dbReference type="ARBA" id="ARBA00033171"/>
    </source>
</evidence>
<dbReference type="Proteomes" id="UP000014975">
    <property type="component" value="Unassembled WGS sequence"/>
</dbReference>
<evidence type="ECO:0000256" key="6">
    <source>
        <dbReference type="ARBA" id="ARBA00022723"/>
    </source>
</evidence>
<dbReference type="Gene3D" id="3.40.190.10">
    <property type="entry name" value="Periplasmic binding protein-like II"/>
    <property type="match status" value="2"/>
</dbReference>
<organism evidence="14 15">
    <name type="scientific">Alkalidesulfovibrio alkalitolerans DSM 16529</name>
    <dbReference type="NCBI Taxonomy" id="1121439"/>
    <lineage>
        <taxon>Bacteria</taxon>
        <taxon>Pseudomonadati</taxon>
        <taxon>Thermodesulfobacteriota</taxon>
        <taxon>Desulfovibrionia</taxon>
        <taxon>Desulfovibrionales</taxon>
        <taxon>Desulfovibrionaceae</taxon>
        <taxon>Alkalidesulfovibrio</taxon>
    </lineage>
</organism>
<comment type="subunit">
    <text evidence="4">Homodimer.</text>
</comment>
<dbReference type="PANTHER" id="PTHR31528">
    <property type="entry name" value="4-AMINO-5-HYDROXYMETHYL-2-METHYLPYRIMIDINE PHOSPHATE SYNTHASE THI11-RELATED"/>
    <property type="match status" value="1"/>
</dbReference>
<dbReference type="GO" id="GO:0046872">
    <property type="term" value="F:metal ion binding"/>
    <property type="evidence" value="ECO:0007669"/>
    <property type="project" value="UniProtKB-KW"/>
</dbReference>
<dbReference type="InterPro" id="IPR027939">
    <property type="entry name" value="NMT1/THI5"/>
</dbReference>
<reference evidence="14 15" key="1">
    <citation type="journal article" date="2013" name="Genome Announc.">
        <title>Draft genome sequences for three mercury-methylating, sulfate-reducing bacteria.</title>
        <authorList>
            <person name="Brown S.D."/>
            <person name="Hurt R.A.Jr."/>
            <person name="Gilmour C.C."/>
            <person name="Elias D.A."/>
        </authorList>
    </citation>
    <scope>NUCLEOTIDE SEQUENCE [LARGE SCALE GENOMIC DNA]</scope>
    <source>
        <strain evidence="14 15">DSM 16529</strain>
    </source>
</reference>
<feature type="domain" description="SsuA/THI5-like" evidence="13">
    <location>
        <begin position="59"/>
        <end position="268"/>
    </location>
</feature>
<evidence type="ECO:0000256" key="11">
    <source>
        <dbReference type="ARBA" id="ARBA00048179"/>
    </source>
</evidence>
<dbReference type="STRING" id="1121439.dsat_0774"/>
<accession>S7T5V4</accession>
<dbReference type="PATRIC" id="fig|1121439.3.peg.2136"/>
<keyword evidence="6" id="KW-0479">Metal-binding</keyword>
<evidence type="ECO:0000256" key="5">
    <source>
        <dbReference type="ARBA" id="ARBA00022679"/>
    </source>
</evidence>
<protein>
    <recommendedName>
        <fullName evidence="10">Thiamine pyrimidine synthase</fullName>
    </recommendedName>
</protein>
<keyword evidence="12" id="KW-0732">Signal</keyword>
<evidence type="ECO:0000256" key="9">
    <source>
        <dbReference type="ARBA" id="ARBA00023004"/>
    </source>
</evidence>
<proteinExistence type="inferred from homology"/>
<feature type="chain" id="PRO_5004544375" description="Thiamine pyrimidine synthase" evidence="12">
    <location>
        <begin position="27"/>
        <end position="344"/>
    </location>
</feature>
<evidence type="ECO:0000256" key="4">
    <source>
        <dbReference type="ARBA" id="ARBA00011738"/>
    </source>
</evidence>
<name>S7T5V4_9BACT</name>
<dbReference type="SUPFAM" id="SSF53850">
    <property type="entry name" value="Periplasmic binding protein-like II"/>
    <property type="match status" value="1"/>
</dbReference>
<dbReference type="GO" id="GO:0009228">
    <property type="term" value="P:thiamine biosynthetic process"/>
    <property type="evidence" value="ECO:0007669"/>
    <property type="project" value="UniProtKB-KW"/>
</dbReference>
<evidence type="ECO:0000313" key="15">
    <source>
        <dbReference type="Proteomes" id="UP000014975"/>
    </source>
</evidence>
<sequence>MAFGDRNNATLAAPWALLLCALLAWAAVSPAALYASTPGENAPRPLTRVTFIPQWEPQAQFAGYYAALAKGFYREAGLDVVVLRGGPSRPPSRMLAERKADFGTMFLASALMARDAGLDLVNLAQLVSHSTLLLVAKKSSGIFSARDLNGRVVSLWGPEFRVQPYMFFRRHGLMVDAVPQGFTIDLLLRDAVSAASAMRYNELHAILNAGYDLDELTIFDLAKEGLDFPEDGIYALRETIERDPETCHAFVTASIRGWLWAFENEKEALDIVMSHVNAANLPTNRVHQQWMLREIKRVMLGDGAAQLGQLDQKAFETVGRALVMEGLAATFPPFEEFHVPSVGK</sequence>
<evidence type="ECO:0000259" key="13">
    <source>
        <dbReference type="Pfam" id="PF09084"/>
    </source>
</evidence>
<dbReference type="eggNOG" id="COG0715">
    <property type="taxonomic scope" value="Bacteria"/>
</dbReference>
<keyword evidence="15" id="KW-1185">Reference proteome</keyword>
<comment type="caution">
    <text evidence="14">The sequence shown here is derived from an EMBL/GenBank/DDBJ whole genome shotgun (WGS) entry which is preliminary data.</text>
</comment>
<evidence type="ECO:0000256" key="12">
    <source>
        <dbReference type="SAM" id="SignalP"/>
    </source>
</evidence>
<keyword evidence="8" id="KW-0784">Thiamine biosynthesis</keyword>
<keyword evidence="9" id="KW-0408">Iron</keyword>
<comment type="similarity">
    <text evidence="3">Belongs to the NMT1/THI5 family.</text>
</comment>
<evidence type="ECO:0000256" key="7">
    <source>
        <dbReference type="ARBA" id="ARBA00022898"/>
    </source>
</evidence>
<gene>
    <name evidence="14" type="ORF">dsat_0774</name>
</gene>
<evidence type="ECO:0000256" key="8">
    <source>
        <dbReference type="ARBA" id="ARBA00022977"/>
    </source>
</evidence>
<evidence type="ECO:0000256" key="3">
    <source>
        <dbReference type="ARBA" id="ARBA00009406"/>
    </source>
</evidence>
<dbReference type="GO" id="GO:0016740">
    <property type="term" value="F:transferase activity"/>
    <property type="evidence" value="ECO:0007669"/>
    <property type="project" value="UniProtKB-KW"/>
</dbReference>
<evidence type="ECO:0000256" key="2">
    <source>
        <dbReference type="ARBA" id="ARBA00004948"/>
    </source>
</evidence>
<feature type="signal peptide" evidence="12">
    <location>
        <begin position="1"/>
        <end position="26"/>
    </location>
</feature>
<dbReference type="AlphaFoldDB" id="S7T5V4"/>
<dbReference type="Pfam" id="PF09084">
    <property type="entry name" value="NMT1"/>
    <property type="match status" value="1"/>
</dbReference>
<comment type="pathway">
    <text evidence="2">Cofactor biosynthesis; thiamine diphosphate biosynthesis.</text>
</comment>
<evidence type="ECO:0000256" key="1">
    <source>
        <dbReference type="ARBA" id="ARBA00003469"/>
    </source>
</evidence>
<dbReference type="PANTHER" id="PTHR31528:SF1">
    <property type="entry name" value="4-AMINO-5-HYDROXYMETHYL-2-METHYLPYRIMIDINE PHOSPHATE SYNTHASE THI11-RELATED"/>
    <property type="match status" value="1"/>
</dbReference>
<comment type="catalytic activity">
    <reaction evidence="11">
        <text>N(6)-(pyridoxal phosphate)-L-lysyl-[4-amino-5-hydroxymethyl-2-methylpyrimidine phosphate synthase] + L-histidyl-[4-amino-5-hydroxymethyl-2-methylpyrimidine phosphate synthase] + 2 Fe(3+) + 4 H2O = L-lysyl-[4-amino-5-hydroxymethyl-2-methylpyrimidine phosphate synthase] + (2S)-2-amino-5-hydroxy-4-oxopentanoyl-[4-amino-5-hydroxymethyl-2-methylpyrimidine phosphate synthase] + 4-amino-2-methyl-5-(phosphooxymethyl)pyrimidine + 3-oxopropanoate + 2 Fe(2+) + 2 H(+)</text>
        <dbReference type="Rhea" id="RHEA:65756"/>
        <dbReference type="Rhea" id="RHEA-COMP:16892"/>
        <dbReference type="Rhea" id="RHEA-COMP:16893"/>
        <dbReference type="Rhea" id="RHEA-COMP:16894"/>
        <dbReference type="Rhea" id="RHEA-COMP:16895"/>
        <dbReference type="ChEBI" id="CHEBI:15377"/>
        <dbReference type="ChEBI" id="CHEBI:15378"/>
        <dbReference type="ChEBI" id="CHEBI:29033"/>
        <dbReference type="ChEBI" id="CHEBI:29034"/>
        <dbReference type="ChEBI" id="CHEBI:29969"/>
        <dbReference type="ChEBI" id="CHEBI:29979"/>
        <dbReference type="ChEBI" id="CHEBI:33190"/>
        <dbReference type="ChEBI" id="CHEBI:58354"/>
        <dbReference type="ChEBI" id="CHEBI:143915"/>
        <dbReference type="ChEBI" id="CHEBI:157692"/>
    </reaction>
    <physiologicalReaction direction="left-to-right" evidence="11">
        <dbReference type="Rhea" id="RHEA:65757"/>
    </physiologicalReaction>
</comment>
<comment type="function">
    <text evidence="1">Responsible for the formation of the pyrimidine heterocycle in the thiamine biosynthesis pathway. Catalyzes the formation of hydroxymethylpyrimidine phosphate (HMP-P) from histidine and pyridoxal phosphate (PLP). The protein uses PLP and the active site histidine to form HMP-P, generating an inactive enzyme. The enzyme can only undergo a single turnover, which suggests it is a suicide enzyme.</text>
</comment>
<evidence type="ECO:0000313" key="14">
    <source>
        <dbReference type="EMBL" id="EPR32422.1"/>
    </source>
</evidence>
<keyword evidence="5" id="KW-0808">Transferase</keyword>
<dbReference type="InterPro" id="IPR015168">
    <property type="entry name" value="SsuA/THI5"/>
</dbReference>
<dbReference type="EMBL" id="ATHI01000027">
    <property type="protein sequence ID" value="EPR32422.1"/>
    <property type="molecule type" value="Genomic_DNA"/>
</dbReference>
<keyword evidence="7" id="KW-0663">Pyridoxal phosphate</keyword>
<dbReference type="RefSeq" id="WP_020887471.1">
    <property type="nucleotide sequence ID" value="NZ_ATHI01000027.1"/>
</dbReference>